<dbReference type="AlphaFoldDB" id="A0A543E0H0"/>
<evidence type="ECO:0000313" key="2">
    <source>
        <dbReference type="Proteomes" id="UP000315677"/>
    </source>
</evidence>
<keyword evidence="2" id="KW-1185">Reference proteome</keyword>
<proteinExistence type="predicted"/>
<dbReference type="EMBL" id="VFPA01000001">
    <property type="protein sequence ID" value="TQM15085.1"/>
    <property type="molecule type" value="Genomic_DNA"/>
</dbReference>
<protein>
    <submittedName>
        <fullName evidence="1">Uncharacterized protein</fullName>
    </submittedName>
</protein>
<organism evidence="1 2">
    <name type="scientific">Pseudonocardia kunmingensis</name>
    <dbReference type="NCBI Taxonomy" id="630975"/>
    <lineage>
        <taxon>Bacteria</taxon>
        <taxon>Bacillati</taxon>
        <taxon>Actinomycetota</taxon>
        <taxon>Actinomycetes</taxon>
        <taxon>Pseudonocardiales</taxon>
        <taxon>Pseudonocardiaceae</taxon>
        <taxon>Pseudonocardia</taxon>
    </lineage>
</organism>
<reference evidence="1 2" key="1">
    <citation type="submission" date="2019-06" db="EMBL/GenBank/DDBJ databases">
        <title>Sequencing the genomes of 1000 actinobacteria strains.</title>
        <authorList>
            <person name="Klenk H.-P."/>
        </authorList>
    </citation>
    <scope>NUCLEOTIDE SEQUENCE [LARGE SCALE GENOMIC DNA]</scope>
    <source>
        <strain evidence="1 2">DSM 45301</strain>
    </source>
</reference>
<accession>A0A543E0H0</accession>
<gene>
    <name evidence="1" type="ORF">FB558_1866</name>
</gene>
<dbReference type="OrthoDB" id="3693837at2"/>
<comment type="caution">
    <text evidence="1">The sequence shown here is derived from an EMBL/GenBank/DDBJ whole genome shotgun (WGS) entry which is preliminary data.</text>
</comment>
<dbReference type="RefSeq" id="WP_142050342.1">
    <property type="nucleotide sequence ID" value="NZ_VFPA01000001.1"/>
</dbReference>
<dbReference type="Proteomes" id="UP000315677">
    <property type="component" value="Unassembled WGS sequence"/>
</dbReference>
<sequence length="83" mass="8634">MNDLGEIRFVLAGVAEQLGSAYQHAGVARDRIADAVAVLDGLAPQHSEPLVPVELQRAAEELDRGLGFISGGAAVVADIDARL</sequence>
<name>A0A543E0H0_9PSEU</name>
<evidence type="ECO:0000313" key="1">
    <source>
        <dbReference type="EMBL" id="TQM15085.1"/>
    </source>
</evidence>